<dbReference type="eggNOG" id="KOG1203">
    <property type="taxonomic scope" value="Eukaryota"/>
</dbReference>
<dbReference type="VEuPathDB" id="FungiDB:NECHADRAFT_92298"/>
<dbReference type="SUPFAM" id="SSF51735">
    <property type="entry name" value="NAD(P)-binding Rossmann-fold domains"/>
    <property type="match status" value="1"/>
</dbReference>
<keyword evidence="3" id="KW-1185">Reference proteome</keyword>
<dbReference type="STRING" id="660122.C7ZFR1"/>
<reference evidence="2 3" key="1">
    <citation type="journal article" date="2009" name="PLoS Genet.">
        <title>The genome of Nectria haematococca: contribution of supernumerary chromosomes to gene expansion.</title>
        <authorList>
            <person name="Coleman J.J."/>
            <person name="Rounsley S.D."/>
            <person name="Rodriguez-Carres M."/>
            <person name="Kuo A."/>
            <person name="Wasmann C.C."/>
            <person name="Grimwood J."/>
            <person name="Schmutz J."/>
            <person name="Taga M."/>
            <person name="White G.J."/>
            <person name="Zhou S."/>
            <person name="Schwartz D.C."/>
            <person name="Freitag M."/>
            <person name="Ma L.J."/>
            <person name="Danchin E.G."/>
            <person name="Henrissat B."/>
            <person name="Coutinho P.M."/>
            <person name="Nelson D.R."/>
            <person name="Straney D."/>
            <person name="Napoli C.A."/>
            <person name="Barker B.M."/>
            <person name="Gribskov M."/>
            <person name="Rep M."/>
            <person name="Kroken S."/>
            <person name="Molnar I."/>
            <person name="Rensing C."/>
            <person name="Kennell J.C."/>
            <person name="Zamora J."/>
            <person name="Farman M.L."/>
            <person name="Selker E.U."/>
            <person name="Salamov A."/>
            <person name="Shapiro H."/>
            <person name="Pangilinan J."/>
            <person name="Lindquist E."/>
            <person name="Lamers C."/>
            <person name="Grigoriev I.V."/>
            <person name="Geiser D.M."/>
            <person name="Covert S.F."/>
            <person name="Temporini E."/>
            <person name="Vanetten H.D."/>
        </authorList>
    </citation>
    <scope>NUCLEOTIDE SEQUENCE [LARGE SCALE GENOMIC DNA]</scope>
    <source>
        <strain evidence="3">ATCC MYA-4622 / CBS 123669 / FGSC 9596 / NRRL 45880 / 77-13-4</strain>
    </source>
</reference>
<dbReference type="AlphaFoldDB" id="C7ZFR1"/>
<dbReference type="KEGG" id="nhe:NECHADRAFT_92298"/>
<organism evidence="2 3">
    <name type="scientific">Fusarium vanettenii (strain ATCC MYA-4622 / CBS 123669 / FGSC 9596 / NRRL 45880 / 77-13-4)</name>
    <name type="common">Fusarium solani subsp. pisi</name>
    <dbReference type="NCBI Taxonomy" id="660122"/>
    <lineage>
        <taxon>Eukaryota</taxon>
        <taxon>Fungi</taxon>
        <taxon>Dikarya</taxon>
        <taxon>Ascomycota</taxon>
        <taxon>Pezizomycotina</taxon>
        <taxon>Sordariomycetes</taxon>
        <taxon>Hypocreomycetidae</taxon>
        <taxon>Hypocreales</taxon>
        <taxon>Nectriaceae</taxon>
        <taxon>Fusarium</taxon>
        <taxon>Fusarium solani species complex</taxon>
        <taxon>Fusarium vanettenii</taxon>
    </lineage>
</organism>
<protein>
    <recommendedName>
        <fullName evidence="1">NAD(P)-binding domain-containing protein</fullName>
    </recommendedName>
</protein>
<dbReference type="FunCoup" id="C7ZFR1">
    <property type="interactions" value="703"/>
</dbReference>
<name>C7ZFR1_FUSV7</name>
<evidence type="ECO:0000259" key="1">
    <source>
        <dbReference type="Pfam" id="PF13460"/>
    </source>
</evidence>
<dbReference type="EMBL" id="GG698923">
    <property type="protein sequence ID" value="EEU37216.1"/>
    <property type="molecule type" value="Genomic_DNA"/>
</dbReference>
<feature type="domain" description="NAD(P)-binding" evidence="1">
    <location>
        <begin position="11"/>
        <end position="196"/>
    </location>
</feature>
<proteinExistence type="predicted"/>
<dbReference type="InterPro" id="IPR036291">
    <property type="entry name" value="NAD(P)-bd_dom_sf"/>
</dbReference>
<evidence type="ECO:0000313" key="2">
    <source>
        <dbReference type="EMBL" id="EEU37216.1"/>
    </source>
</evidence>
<dbReference type="OrthoDB" id="10254604at2759"/>
<dbReference type="InParanoid" id="C7ZFR1"/>
<dbReference type="Gene3D" id="3.40.50.720">
    <property type="entry name" value="NAD(P)-binding Rossmann-like Domain"/>
    <property type="match status" value="1"/>
</dbReference>
<dbReference type="GeneID" id="9664975"/>
<sequence>MAATHNSELCGHGKVAQILTQVLLRDSWTVTSVIRTKDQVPQIASLAPASENNLNVLVHSIETAKDVSQAKDLLSKVKPDVVTFAIDRDVAVNFIKAAVKTPTINKFILISYLACRQRPPHWWNDASWKYAQEMQSGYLKDYCQAKLAADKIPLQEASKRGDFVGISLEPGMLSDESAGQVELGKTAGSEGDVSRERCWLGMLDGDQDVEAAVDSVVTNRDNAAEGEDVYLV</sequence>
<dbReference type="RefSeq" id="XP_003042929.1">
    <property type="nucleotide sequence ID" value="XM_003042883.1"/>
</dbReference>
<dbReference type="InterPro" id="IPR016040">
    <property type="entry name" value="NAD(P)-bd_dom"/>
</dbReference>
<accession>C7ZFR1</accession>
<dbReference type="Proteomes" id="UP000005206">
    <property type="component" value="Chromosome 3"/>
</dbReference>
<gene>
    <name evidence="2" type="ORF">NECHADRAFT_92298</name>
</gene>
<dbReference type="HOGENOM" id="CLU_025711_1_0_1"/>
<evidence type="ECO:0000313" key="3">
    <source>
        <dbReference type="Proteomes" id="UP000005206"/>
    </source>
</evidence>
<dbReference type="OMA" id="EDTHGWY"/>
<dbReference type="Pfam" id="PF13460">
    <property type="entry name" value="NAD_binding_10"/>
    <property type="match status" value="1"/>
</dbReference>